<keyword evidence="3" id="KW-1003">Cell membrane</keyword>
<reference evidence="7 8" key="1">
    <citation type="submission" date="2017-02" db="EMBL/GenBank/DDBJ databases">
        <title>Bacillus pseudomycoides isolate FSL K6-0042.</title>
        <authorList>
            <person name="Kovac J."/>
        </authorList>
    </citation>
    <scope>NUCLEOTIDE SEQUENCE [LARGE SCALE GENOMIC DNA]</scope>
    <source>
        <strain evidence="7 8">FSL K6-0042</strain>
    </source>
</reference>
<proteinExistence type="inferred from homology"/>
<dbReference type="GO" id="GO:0005886">
    <property type="term" value="C:plasma membrane"/>
    <property type="evidence" value="ECO:0007669"/>
    <property type="project" value="UniProtKB-SubCell"/>
</dbReference>
<gene>
    <name evidence="7" type="ORF">BW425_13610</name>
</gene>
<protein>
    <recommendedName>
        <fullName evidence="9">Permease</fullName>
    </recommendedName>
</protein>
<evidence type="ECO:0000313" key="8">
    <source>
        <dbReference type="Proteomes" id="UP000195321"/>
    </source>
</evidence>
<dbReference type="Proteomes" id="UP000195321">
    <property type="component" value="Unassembled WGS sequence"/>
</dbReference>
<evidence type="ECO:0000256" key="1">
    <source>
        <dbReference type="ARBA" id="ARBA00004651"/>
    </source>
</evidence>
<dbReference type="InterPro" id="IPR005524">
    <property type="entry name" value="DUF318"/>
</dbReference>
<evidence type="ECO:0000256" key="2">
    <source>
        <dbReference type="ARBA" id="ARBA00006386"/>
    </source>
</evidence>
<keyword evidence="6" id="KW-0472">Membrane</keyword>
<evidence type="ECO:0000256" key="5">
    <source>
        <dbReference type="ARBA" id="ARBA00022989"/>
    </source>
</evidence>
<name>A0A1Y3MIZ6_9BACI</name>
<comment type="similarity">
    <text evidence="2">Belongs to the UPF0718 family.</text>
</comment>
<accession>A0A1Y3MIZ6</accession>
<evidence type="ECO:0000313" key="7">
    <source>
        <dbReference type="EMBL" id="OUM48430.1"/>
    </source>
</evidence>
<keyword evidence="5" id="KW-1133">Transmembrane helix</keyword>
<sequence>MGGDGMNELKRYRFFFILLLGLIILTFINHSLGWSAFQLTGKSILDMLFLLPPVLIFVGLLDKWVKKETLIKYMGKKSGIYGILFSLLLGGIAAGPLYVAFPIAALLLKKGASIRYIVFFLGVWTTAKLPVIVYELASFGVKFTLIHICFGLLFFYLMGIIYEKFYDQRQLLKYDITKEI</sequence>
<dbReference type="Pfam" id="PF03773">
    <property type="entry name" value="ArsP_1"/>
    <property type="match status" value="1"/>
</dbReference>
<keyword evidence="4" id="KW-0812">Transmembrane</keyword>
<comment type="caution">
    <text evidence="7">The sequence shown here is derived from an EMBL/GenBank/DDBJ whole genome shotgun (WGS) entry which is preliminary data.</text>
</comment>
<evidence type="ECO:0000256" key="3">
    <source>
        <dbReference type="ARBA" id="ARBA00022475"/>
    </source>
</evidence>
<evidence type="ECO:0000256" key="4">
    <source>
        <dbReference type="ARBA" id="ARBA00022692"/>
    </source>
</evidence>
<dbReference type="EMBL" id="MWPX01000013">
    <property type="protein sequence ID" value="OUM48430.1"/>
    <property type="molecule type" value="Genomic_DNA"/>
</dbReference>
<evidence type="ECO:0000256" key="6">
    <source>
        <dbReference type="ARBA" id="ARBA00023136"/>
    </source>
</evidence>
<organism evidence="7 8">
    <name type="scientific">Bacillus pseudomycoides</name>
    <dbReference type="NCBI Taxonomy" id="64104"/>
    <lineage>
        <taxon>Bacteria</taxon>
        <taxon>Bacillati</taxon>
        <taxon>Bacillota</taxon>
        <taxon>Bacilli</taxon>
        <taxon>Bacillales</taxon>
        <taxon>Bacillaceae</taxon>
        <taxon>Bacillus</taxon>
        <taxon>Bacillus cereus group</taxon>
    </lineage>
</organism>
<comment type="subcellular location">
    <subcellularLocation>
        <location evidence="1">Cell membrane</location>
        <topology evidence="1">Multi-pass membrane protein</topology>
    </subcellularLocation>
</comment>
<dbReference type="AlphaFoldDB" id="A0A1Y3MIZ6"/>
<evidence type="ECO:0008006" key="9">
    <source>
        <dbReference type="Google" id="ProtNLM"/>
    </source>
</evidence>